<comment type="caution">
    <text evidence="2">The sequence shown here is derived from an EMBL/GenBank/DDBJ whole genome shotgun (WGS) entry which is preliminary data.</text>
</comment>
<dbReference type="Proteomes" id="UP000220691">
    <property type="component" value="Unassembled WGS sequence"/>
</dbReference>
<dbReference type="InterPro" id="IPR036249">
    <property type="entry name" value="Thioredoxin-like_sf"/>
</dbReference>
<protein>
    <recommendedName>
        <fullName evidence="1">Thioredoxin domain-containing protein</fullName>
    </recommendedName>
</protein>
<dbReference type="Pfam" id="PF00085">
    <property type="entry name" value="Thioredoxin"/>
    <property type="match status" value="1"/>
</dbReference>
<dbReference type="EMBL" id="NUAN01000071">
    <property type="protein sequence ID" value="PEN97879.1"/>
    <property type="molecule type" value="Genomic_DNA"/>
</dbReference>
<dbReference type="Gene3D" id="3.40.30.10">
    <property type="entry name" value="Glutaredoxin"/>
    <property type="match status" value="1"/>
</dbReference>
<name>A0A9X6UC41_BACCE</name>
<dbReference type="AlphaFoldDB" id="A0A9X6UC41"/>
<evidence type="ECO:0000259" key="1">
    <source>
        <dbReference type="Pfam" id="PF00085"/>
    </source>
</evidence>
<reference evidence="2 3" key="1">
    <citation type="submission" date="2017-09" db="EMBL/GenBank/DDBJ databases">
        <title>Large-scale bioinformatics analysis of Bacillus genomes uncovers conserved roles of natural products in bacterial physiology.</title>
        <authorList>
            <consortium name="Agbiome Team Llc"/>
            <person name="Bleich R.M."/>
            <person name="Kirk G.J."/>
            <person name="Santa Maria K.C."/>
            <person name="Allen S.E."/>
            <person name="Farag S."/>
            <person name="Shank E.A."/>
            <person name="Bowers A."/>
        </authorList>
    </citation>
    <scope>NUCLEOTIDE SEQUENCE [LARGE SCALE GENOMIC DNA]</scope>
    <source>
        <strain evidence="2 3">AFS027647</strain>
    </source>
</reference>
<organism evidence="2 3">
    <name type="scientific">Bacillus cereus</name>
    <dbReference type="NCBI Taxonomy" id="1396"/>
    <lineage>
        <taxon>Bacteria</taxon>
        <taxon>Bacillati</taxon>
        <taxon>Bacillota</taxon>
        <taxon>Bacilli</taxon>
        <taxon>Bacillales</taxon>
        <taxon>Bacillaceae</taxon>
        <taxon>Bacillus</taxon>
        <taxon>Bacillus cereus group</taxon>
    </lineage>
</organism>
<evidence type="ECO:0000313" key="3">
    <source>
        <dbReference type="Proteomes" id="UP000220691"/>
    </source>
</evidence>
<proteinExistence type="predicted"/>
<evidence type="ECO:0000313" key="2">
    <source>
        <dbReference type="EMBL" id="PEN97879.1"/>
    </source>
</evidence>
<gene>
    <name evidence="2" type="ORF">CN553_12645</name>
</gene>
<accession>A0A9X6UC41</accession>
<sequence>MKLIKFEQDNCTPCKMLAKALKEDFGKVIEVDEVHNLTTGNDETFMLAGEFGIEKTPVLLLLDDNGKEIDRHKGVGITGVSRVLTKRGLI</sequence>
<dbReference type="RefSeq" id="WP_098126454.1">
    <property type="nucleotide sequence ID" value="NZ_NUAN01000071.1"/>
</dbReference>
<dbReference type="CDD" id="cd02947">
    <property type="entry name" value="TRX_family"/>
    <property type="match status" value="1"/>
</dbReference>
<dbReference type="InterPro" id="IPR017937">
    <property type="entry name" value="Thioredoxin_CS"/>
</dbReference>
<feature type="domain" description="Thioredoxin" evidence="1">
    <location>
        <begin position="3"/>
        <end position="74"/>
    </location>
</feature>
<dbReference type="SUPFAM" id="SSF52833">
    <property type="entry name" value="Thioredoxin-like"/>
    <property type="match status" value="1"/>
</dbReference>
<dbReference type="InterPro" id="IPR013766">
    <property type="entry name" value="Thioredoxin_domain"/>
</dbReference>
<dbReference type="PROSITE" id="PS00194">
    <property type="entry name" value="THIOREDOXIN_1"/>
    <property type="match status" value="1"/>
</dbReference>